<keyword evidence="8" id="KW-1185">Reference proteome</keyword>
<keyword evidence="3 6" id="KW-0812">Transmembrane</keyword>
<dbReference type="InterPro" id="IPR002549">
    <property type="entry name" value="AI-2E-like"/>
</dbReference>
<keyword evidence="4 6" id="KW-1133">Transmembrane helix</keyword>
<feature type="transmembrane region" description="Helical" evidence="6">
    <location>
        <begin position="310"/>
        <end position="340"/>
    </location>
</feature>
<evidence type="ECO:0000256" key="1">
    <source>
        <dbReference type="ARBA" id="ARBA00004141"/>
    </source>
</evidence>
<dbReference type="PANTHER" id="PTHR21716">
    <property type="entry name" value="TRANSMEMBRANE PROTEIN"/>
    <property type="match status" value="1"/>
</dbReference>
<dbReference type="Proteomes" id="UP001339883">
    <property type="component" value="Unassembled WGS sequence"/>
</dbReference>
<evidence type="ECO:0000256" key="4">
    <source>
        <dbReference type="ARBA" id="ARBA00022989"/>
    </source>
</evidence>
<protein>
    <submittedName>
        <fullName evidence="7">AI-2E family transporter</fullName>
    </submittedName>
</protein>
<comment type="similarity">
    <text evidence="2">Belongs to the autoinducer-2 exporter (AI-2E) (TC 2.A.86) family.</text>
</comment>
<comment type="caution">
    <text evidence="7">The sequence shown here is derived from an EMBL/GenBank/DDBJ whole genome shotgun (WGS) entry which is preliminary data.</text>
</comment>
<dbReference type="RefSeq" id="WP_196337889.1">
    <property type="nucleotide sequence ID" value="NZ_VTDN01000003.1"/>
</dbReference>
<feature type="transmembrane region" description="Helical" evidence="6">
    <location>
        <begin position="248"/>
        <end position="269"/>
    </location>
</feature>
<feature type="transmembrane region" description="Helical" evidence="6">
    <location>
        <begin position="276"/>
        <end position="298"/>
    </location>
</feature>
<dbReference type="PANTHER" id="PTHR21716:SF64">
    <property type="entry name" value="AI-2 TRANSPORT PROTEIN TQSA"/>
    <property type="match status" value="1"/>
</dbReference>
<feature type="transmembrane region" description="Helical" evidence="6">
    <location>
        <begin position="57"/>
        <end position="79"/>
    </location>
</feature>
<evidence type="ECO:0000256" key="3">
    <source>
        <dbReference type="ARBA" id="ARBA00022692"/>
    </source>
</evidence>
<dbReference type="EMBL" id="VTDN01000003">
    <property type="protein sequence ID" value="MEB5476346.1"/>
    <property type="molecule type" value="Genomic_DNA"/>
</dbReference>
<reference evidence="7 8" key="1">
    <citation type="submission" date="2019-08" db="EMBL/GenBank/DDBJ databases">
        <title>Five species of Acinetobacter isolated from floral nectar and animal pollinators.</title>
        <authorList>
            <person name="Hendry T.A."/>
        </authorList>
    </citation>
    <scope>NUCLEOTIDE SEQUENCE [LARGE SCALE GENOMIC DNA]</scope>
    <source>
        <strain evidence="7 8">MD18.27</strain>
    </source>
</reference>
<keyword evidence="5 6" id="KW-0472">Membrane</keyword>
<evidence type="ECO:0000313" key="8">
    <source>
        <dbReference type="Proteomes" id="UP001339883"/>
    </source>
</evidence>
<feature type="transmembrane region" description="Helical" evidence="6">
    <location>
        <begin position="155"/>
        <end position="174"/>
    </location>
</feature>
<gene>
    <name evidence="7" type="ORF">I2F25_04645</name>
</gene>
<feature type="transmembrane region" description="Helical" evidence="6">
    <location>
        <begin position="214"/>
        <end position="242"/>
    </location>
</feature>
<name>A0ABU6DSA7_9GAMM</name>
<feature type="transmembrane region" description="Helical" evidence="6">
    <location>
        <begin position="5"/>
        <end position="23"/>
    </location>
</feature>
<comment type="subcellular location">
    <subcellularLocation>
        <location evidence="1">Membrane</location>
        <topology evidence="1">Multi-pass membrane protein</topology>
    </subcellularLocation>
</comment>
<evidence type="ECO:0000256" key="5">
    <source>
        <dbReference type="ARBA" id="ARBA00023136"/>
    </source>
</evidence>
<accession>A0ABU6DSA7</accession>
<organism evidence="7 8">
    <name type="scientific">Acinetobacter pollinis</name>
    <dbReference type="NCBI Taxonomy" id="2605270"/>
    <lineage>
        <taxon>Bacteria</taxon>
        <taxon>Pseudomonadati</taxon>
        <taxon>Pseudomonadota</taxon>
        <taxon>Gammaproteobacteria</taxon>
        <taxon>Moraxellales</taxon>
        <taxon>Moraxellaceae</taxon>
        <taxon>Acinetobacter</taxon>
    </lineage>
</organism>
<proteinExistence type="inferred from homology"/>
<evidence type="ECO:0000256" key="6">
    <source>
        <dbReference type="SAM" id="Phobius"/>
    </source>
</evidence>
<sequence>MVDRTLSRIFILAGLALFGWLIFILKPVVIPFIAAFVIAYLFSGLVGRLAKMGLPRWLATSIVFIGIGVGVFFATWYIIPVLWKQVIYARDGIPNVIHWINHTVLPWTTKTFRLEPMSIDTNQITDTIMQYVQTNYSVNSIQSLVLRLAQSGLNFIQLGGTVVLIPIISFYFLLDWNRMLEQMHRLIPRPYERVTLQIVKECHSVLGAFVKGQFLVMFLLGLVYAVGLQLIGLEVGLMIGMIAGLASIIPYLGFAVGIISAVAATFFQFGVDWMQLIFVGIVFMIGQAIEGYILQPFLLGDKIGLSPVAVVFAVLAGAQLGGILGMLIALPVAAILVVLLKHVRDFYEDSSLYGQKHDFMDMSSDQAIHIQSEDVEIKVRPNAEKNKKSSENE</sequence>
<dbReference type="Pfam" id="PF01594">
    <property type="entry name" value="AI-2E_transport"/>
    <property type="match status" value="1"/>
</dbReference>
<feature type="transmembrane region" description="Helical" evidence="6">
    <location>
        <begin position="29"/>
        <end position="50"/>
    </location>
</feature>
<evidence type="ECO:0000256" key="2">
    <source>
        <dbReference type="ARBA" id="ARBA00009773"/>
    </source>
</evidence>
<evidence type="ECO:0000313" key="7">
    <source>
        <dbReference type="EMBL" id="MEB5476346.1"/>
    </source>
</evidence>